<gene>
    <name evidence="3" type="ORF">PENSUB_4192</name>
</gene>
<feature type="compositionally biased region" description="Basic and acidic residues" evidence="1">
    <location>
        <begin position="353"/>
        <end position="368"/>
    </location>
</feature>
<feature type="compositionally biased region" description="Basic and acidic residues" evidence="1">
    <location>
        <begin position="377"/>
        <end position="392"/>
    </location>
</feature>
<name>A0A1Q5UD63_9EURO</name>
<feature type="compositionally biased region" description="Basic residues" evidence="1">
    <location>
        <begin position="393"/>
        <end position="402"/>
    </location>
</feature>
<feature type="region of interest" description="Disordered" evidence="1">
    <location>
        <begin position="152"/>
        <end position="176"/>
    </location>
</feature>
<reference evidence="3 4" key="1">
    <citation type="submission" date="2016-10" db="EMBL/GenBank/DDBJ databases">
        <title>Genome sequence of the ascomycete fungus Penicillium subrubescens.</title>
        <authorList>
            <person name="De Vries R.P."/>
            <person name="Peng M."/>
            <person name="Dilokpimol A."/>
            <person name="Hilden K."/>
            <person name="Makela M.R."/>
            <person name="Grigoriev I."/>
            <person name="Riley R."/>
            <person name="Granchi Z."/>
        </authorList>
    </citation>
    <scope>NUCLEOTIDE SEQUENCE [LARGE SCALE GENOMIC DNA]</scope>
    <source>
        <strain evidence="3 4">CBS 132785</strain>
    </source>
</reference>
<dbReference type="EMBL" id="MNBE01000350">
    <property type="protein sequence ID" value="OKP10403.1"/>
    <property type="molecule type" value="Genomic_DNA"/>
</dbReference>
<feature type="non-terminal residue" evidence="3">
    <location>
        <position position="449"/>
    </location>
</feature>
<dbReference type="SMART" id="SM00582">
    <property type="entry name" value="RPR"/>
    <property type="match status" value="1"/>
</dbReference>
<feature type="compositionally biased region" description="Polar residues" evidence="1">
    <location>
        <begin position="156"/>
        <end position="176"/>
    </location>
</feature>
<accession>A0A1Q5UD63</accession>
<dbReference type="CDD" id="cd16984">
    <property type="entry name" value="CID_Nrd1_like"/>
    <property type="match status" value="1"/>
</dbReference>
<comment type="caution">
    <text evidence="3">The sequence shown here is derived from an EMBL/GenBank/DDBJ whole genome shotgun (WGS) entry which is preliminary data.</text>
</comment>
<dbReference type="AlphaFoldDB" id="A0A1Q5UD63"/>
<dbReference type="PROSITE" id="PS51391">
    <property type="entry name" value="CID"/>
    <property type="match status" value="1"/>
</dbReference>
<dbReference type="SUPFAM" id="SSF48464">
    <property type="entry name" value="ENTH/VHS domain"/>
    <property type="match status" value="1"/>
</dbReference>
<protein>
    <submittedName>
        <fullName evidence="3">Rpb7-binding protein seb1</fullName>
    </submittedName>
</protein>
<feature type="domain" description="CID" evidence="2">
    <location>
        <begin position="1"/>
        <end position="154"/>
    </location>
</feature>
<evidence type="ECO:0000259" key="2">
    <source>
        <dbReference type="PROSITE" id="PS51391"/>
    </source>
</evidence>
<evidence type="ECO:0000313" key="4">
    <source>
        <dbReference type="Proteomes" id="UP000186955"/>
    </source>
</evidence>
<sequence>MSSAVVALESYLQSMLALKPPGITGSKVHGITRLCTANFQDEPVLIQKIYTHFKKAPGTHKLGVLYMVDSIARHWVDATRKAGRPPRSAAPDGTFAGGVDRMTKLLPVLMTDITNNAPQDQKEKIKKLVDIWECCCSSPPSMLNSFREKLNAPPHNIQSTTSKGSPRSFKLANSSPAATDTIGELKPLADIAKQSAVMSTSPTNPLATLTRSAAALHLASSVDSSLLPPSTANPYTGAGASAGAMVKPSAALSGVGENLAMPQLQSHSQTPNPLEAMLPQWPAAAPAIDRNAISRHLPLLQLLSQQGISQDQWAAALQLVNITDTIGAGSPAQLPGFSAIPCQGSSGQGHPDVQNRVDRARRRDRDHSSSPPAGRQGDPRDAGGRQSNEYRKRSPPHWKRLSHSPLRTDHNLPSPGSKLVEWDYSIGPGNIKVLSRTLFVSGISSEAYL</sequence>
<keyword evidence="4" id="KW-1185">Reference proteome</keyword>
<dbReference type="Proteomes" id="UP000186955">
    <property type="component" value="Unassembled WGS sequence"/>
</dbReference>
<dbReference type="InterPro" id="IPR006569">
    <property type="entry name" value="CID_dom"/>
</dbReference>
<proteinExistence type="predicted"/>
<feature type="region of interest" description="Disordered" evidence="1">
    <location>
        <begin position="337"/>
        <end position="416"/>
    </location>
</feature>
<dbReference type="InterPro" id="IPR008942">
    <property type="entry name" value="ENTH_VHS"/>
</dbReference>
<organism evidence="3 4">
    <name type="scientific">Penicillium subrubescens</name>
    <dbReference type="NCBI Taxonomy" id="1316194"/>
    <lineage>
        <taxon>Eukaryota</taxon>
        <taxon>Fungi</taxon>
        <taxon>Dikarya</taxon>
        <taxon>Ascomycota</taxon>
        <taxon>Pezizomycotina</taxon>
        <taxon>Eurotiomycetes</taxon>
        <taxon>Eurotiomycetidae</taxon>
        <taxon>Eurotiales</taxon>
        <taxon>Aspergillaceae</taxon>
        <taxon>Penicillium</taxon>
    </lineage>
</organism>
<evidence type="ECO:0000256" key="1">
    <source>
        <dbReference type="SAM" id="MobiDB-lite"/>
    </source>
</evidence>
<dbReference type="STRING" id="1316194.A0A1Q5UD63"/>
<dbReference type="Gene3D" id="1.25.40.90">
    <property type="match status" value="1"/>
</dbReference>
<dbReference type="FunFam" id="1.25.40.90:FF:000026">
    <property type="entry name" value="RNA binding protein Nrd1"/>
    <property type="match status" value="1"/>
</dbReference>
<evidence type="ECO:0000313" key="3">
    <source>
        <dbReference type="EMBL" id="OKP10403.1"/>
    </source>
</evidence>
<dbReference type="Pfam" id="PF04818">
    <property type="entry name" value="CID"/>
    <property type="match status" value="1"/>
</dbReference>